<dbReference type="Proteomes" id="UP000293568">
    <property type="component" value="Chromosome"/>
</dbReference>
<organism evidence="3 4">
    <name type="scientific">Paenibacillus protaetiae</name>
    <dbReference type="NCBI Taxonomy" id="2509456"/>
    <lineage>
        <taxon>Bacteria</taxon>
        <taxon>Bacillati</taxon>
        <taxon>Bacillota</taxon>
        <taxon>Bacilli</taxon>
        <taxon>Bacillales</taxon>
        <taxon>Paenibacillaceae</taxon>
        <taxon>Paenibacillus</taxon>
    </lineage>
</organism>
<evidence type="ECO:0000313" key="4">
    <source>
        <dbReference type="Proteomes" id="UP000293568"/>
    </source>
</evidence>
<evidence type="ECO:0000256" key="2">
    <source>
        <dbReference type="SAM" id="MobiDB-lite"/>
    </source>
</evidence>
<dbReference type="Pfam" id="PF10737">
    <property type="entry name" value="GerPC"/>
    <property type="match status" value="1"/>
</dbReference>
<dbReference type="EMBL" id="CP035492">
    <property type="protein sequence ID" value="QAY66274.1"/>
    <property type="molecule type" value="Genomic_DNA"/>
</dbReference>
<name>A0A4P6ETN9_9BACL</name>
<gene>
    <name evidence="3" type="ORF">ET464_07520</name>
</gene>
<dbReference type="AlphaFoldDB" id="A0A4P6ETN9"/>
<feature type="coiled-coil region" evidence="1">
    <location>
        <begin position="14"/>
        <end position="48"/>
    </location>
</feature>
<accession>A0A4P6ETN9</accession>
<dbReference type="InterPro" id="IPR019673">
    <property type="entry name" value="Spore_germination_GerPC"/>
</dbReference>
<protein>
    <submittedName>
        <fullName evidence="3">Uncharacterized protein</fullName>
    </submittedName>
</protein>
<evidence type="ECO:0000313" key="3">
    <source>
        <dbReference type="EMBL" id="QAY66274.1"/>
    </source>
</evidence>
<feature type="compositionally biased region" description="Polar residues" evidence="2">
    <location>
        <begin position="213"/>
        <end position="271"/>
    </location>
</feature>
<dbReference type="RefSeq" id="WP_129439690.1">
    <property type="nucleotide sequence ID" value="NZ_CP035492.1"/>
</dbReference>
<dbReference type="KEGG" id="pprt:ET464_07520"/>
<dbReference type="OrthoDB" id="2991331at2"/>
<reference evidence="3 4" key="1">
    <citation type="submission" date="2019-01" db="EMBL/GenBank/DDBJ databases">
        <title>Genome sequencing of strain FW100M-2.</title>
        <authorList>
            <person name="Heo J."/>
            <person name="Kim S.-J."/>
            <person name="Kim J.-S."/>
            <person name="Hong S.-B."/>
            <person name="Kwon S.-W."/>
        </authorList>
    </citation>
    <scope>NUCLEOTIDE SEQUENCE [LARGE SCALE GENOMIC DNA]</scope>
    <source>
        <strain evidence="3 4">FW100M-2</strain>
    </source>
</reference>
<keyword evidence="1" id="KW-0175">Coiled coil</keyword>
<keyword evidence="4" id="KW-1185">Reference proteome</keyword>
<feature type="compositionally biased region" description="Low complexity" evidence="2">
    <location>
        <begin position="272"/>
        <end position="289"/>
    </location>
</feature>
<evidence type="ECO:0000256" key="1">
    <source>
        <dbReference type="SAM" id="Coils"/>
    </source>
</evidence>
<proteinExistence type="predicted"/>
<feature type="region of interest" description="Disordered" evidence="2">
    <location>
        <begin position="213"/>
        <end position="302"/>
    </location>
</feature>
<sequence length="302" mass="33583">MPYGPHMPPMPMWIWQFQEALKEQRHEIEKLQKQVAALEEQLQQAGARPMYSIERLEYHFDQLKVQKLEGTLNIGMAPPGECGPVPHGDIDQFTAGTPNVFPAAESTIVTPGVPYPTIYENVDTYFNEEAPKRLLMLEQEMNVQLDPYHRRIIIDDIRKQVPTRIKYYMKQIGGKDQSKGSPEPNSEVIAAVTAKTIRDAESAMRKYVQQIAYSQQQSNPGNVQTPNVQPNPGSSQSPNVQPNPGILQSPNLQPNPGILQSPNVQPNPGSSQLPNVQPNPVKPQVPLNQLLSDQDNGGKGSS</sequence>